<proteinExistence type="predicted"/>
<organism evidence="1">
    <name type="scientific">Timema douglasi</name>
    <name type="common">Walking stick</name>
    <dbReference type="NCBI Taxonomy" id="61478"/>
    <lineage>
        <taxon>Eukaryota</taxon>
        <taxon>Metazoa</taxon>
        <taxon>Ecdysozoa</taxon>
        <taxon>Arthropoda</taxon>
        <taxon>Hexapoda</taxon>
        <taxon>Insecta</taxon>
        <taxon>Pterygota</taxon>
        <taxon>Neoptera</taxon>
        <taxon>Polyneoptera</taxon>
        <taxon>Phasmatodea</taxon>
        <taxon>Timematodea</taxon>
        <taxon>Timematoidea</taxon>
        <taxon>Timematidae</taxon>
        <taxon>Timema</taxon>
    </lineage>
</organism>
<accession>A0A7R8ZD79</accession>
<name>A0A7R8ZD79_TIMDO</name>
<evidence type="ECO:0000313" key="1">
    <source>
        <dbReference type="EMBL" id="CAD7205212.1"/>
    </source>
</evidence>
<sequence length="214" mass="23072">MDGENGGTPILIAAASPSHGDGVRAPIAVRQTMILLQPIAGTSLAPSCGSINQVGGALPQRIPLRIVEERTKQLRRFFYTGREVTVHLGAPASDRDELSWLEEQIMSLLNRMQDDGASADDHVDLLLNSTDSTLNPVYVSFSTAPLYVKLSHSKESRGSGRNYCDKLSPASTYSHNNKGIITIQNGDDTLCLARALVVARAICDVKREPGCAWA</sequence>
<gene>
    <name evidence="1" type="ORF">TDIB3V08_LOCUS11366</name>
</gene>
<dbReference type="EMBL" id="OA574378">
    <property type="protein sequence ID" value="CAD7205212.1"/>
    <property type="molecule type" value="Genomic_DNA"/>
</dbReference>
<reference evidence="1" key="1">
    <citation type="submission" date="2020-11" db="EMBL/GenBank/DDBJ databases">
        <authorList>
            <person name="Tran Van P."/>
        </authorList>
    </citation>
    <scope>NUCLEOTIDE SEQUENCE</scope>
</reference>
<protein>
    <submittedName>
        <fullName evidence="1">Uncharacterized protein</fullName>
    </submittedName>
</protein>
<dbReference type="AlphaFoldDB" id="A0A7R8ZD79"/>